<evidence type="ECO:0000313" key="12">
    <source>
        <dbReference type="EMBL" id="KAI9253388.1"/>
    </source>
</evidence>
<name>A0AAD5PAI8_9FUNG</name>
<dbReference type="PANTHER" id="PTHR46206:SF5">
    <property type="entry name" value="P450, PUTATIVE (EUROFUNG)-RELATED"/>
    <property type="match status" value="1"/>
</dbReference>
<evidence type="ECO:0000256" key="4">
    <source>
        <dbReference type="ARBA" id="ARBA00022617"/>
    </source>
</evidence>
<comment type="caution">
    <text evidence="12">The sequence shown here is derived from an EMBL/GenBank/DDBJ whole genome shotgun (WGS) entry which is preliminary data.</text>
</comment>
<evidence type="ECO:0000256" key="10">
    <source>
        <dbReference type="ARBA" id="ARBA00023136"/>
    </source>
</evidence>
<proteinExistence type="inferred from homology"/>
<keyword evidence="4 11" id="KW-0349">Heme</keyword>
<evidence type="ECO:0000256" key="8">
    <source>
        <dbReference type="ARBA" id="ARBA00023004"/>
    </source>
</evidence>
<keyword evidence="10" id="KW-0472">Membrane</keyword>
<evidence type="ECO:0000256" key="5">
    <source>
        <dbReference type="ARBA" id="ARBA00022692"/>
    </source>
</evidence>
<dbReference type="GO" id="GO:0016020">
    <property type="term" value="C:membrane"/>
    <property type="evidence" value="ECO:0007669"/>
    <property type="project" value="UniProtKB-SubCell"/>
</dbReference>
<comment type="subcellular location">
    <subcellularLocation>
        <location evidence="2">Membrane</location>
    </subcellularLocation>
</comment>
<keyword evidence="9" id="KW-0503">Monooxygenase</keyword>
<dbReference type="PANTHER" id="PTHR46206">
    <property type="entry name" value="CYTOCHROME P450"/>
    <property type="match status" value="1"/>
</dbReference>
<dbReference type="GO" id="GO:0005506">
    <property type="term" value="F:iron ion binding"/>
    <property type="evidence" value="ECO:0007669"/>
    <property type="project" value="InterPro"/>
</dbReference>
<keyword evidence="7" id="KW-1133">Transmembrane helix</keyword>
<dbReference type="SUPFAM" id="SSF48264">
    <property type="entry name" value="Cytochrome P450"/>
    <property type="match status" value="1"/>
</dbReference>
<dbReference type="EMBL" id="JAIXMP010000026">
    <property type="protein sequence ID" value="KAI9253388.1"/>
    <property type="molecule type" value="Genomic_DNA"/>
</dbReference>
<comment type="cofactor">
    <cofactor evidence="1 11">
        <name>heme</name>
        <dbReference type="ChEBI" id="CHEBI:30413"/>
    </cofactor>
</comment>
<dbReference type="CDD" id="cd11041">
    <property type="entry name" value="CYP503A1-like"/>
    <property type="match status" value="1"/>
</dbReference>
<keyword evidence="13" id="KW-1185">Reference proteome</keyword>
<dbReference type="PRINTS" id="PR00465">
    <property type="entry name" value="EP450IV"/>
</dbReference>
<evidence type="ECO:0000256" key="6">
    <source>
        <dbReference type="ARBA" id="ARBA00022723"/>
    </source>
</evidence>
<feature type="binding site" description="axial binding residue" evidence="11">
    <location>
        <position position="490"/>
    </location>
    <ligand>
        <name>heme</name>
        <dbReference type="ChEBI" id="CHEBI:30413"/>
    </ligand>
    <ligandPart>
        <name>Fe</name>
        <dbReference type="ChEBI" id="CHEBI:18248"/>
    </ligandPart>
</feature>
<evidence type="ECO:0000256" key="11">
    <source>
        <dbReference type="PIRSR" id="PIRSR602403-1"/>
    </source>
</evidence>
<gene>
    <name evidence="12" type="ORF">BDA99DRAFT_540639</name>
</gene>
<keyword evidence="8 11" id="KW-0408">Iron</keyword>
<dbReference type="InterPro" id="IPR036396">
    <property type="entry name" value="Cyt_P450_sf"/>
</dbReference>
<evidence type="ECO:0000256" key="9">
    <source>
        <dbReference type="ARBA" id="ARBA00023033"/>
    </source>
</evidence>
<protein>
    <submittedName>
        <fullName evidence="12">Cytochrome P450</fullName>
    </submittedName>
</protein>
<evidence type="ECO:0000313" key="13">
    <source>
        <dbReference type="Proteomes" id="UP001209540"/>
    </source>
</evidence>
<dbReference type="GO" id="GO:0004497">
    <property type="term" value="F:monooxygenase activity"/>
    <property type="evidence" value="ECO:0007669"/>
    <property type="project" value="UniProtKB-KW"/>
</dbReference>
<keyword evidence="6 11" id="KW-0479">Metal-binding</keyword>
<dbReference type="Pfam" id="PF00067">
    <property type="entry name" value="p450"/>
    <property type="match status" value="1"/>
</dbReference>
<evidence type="ECO:0000256" key="3">
    <source>
        <dbReference type="ARBA" id="ARBA00010617"/>
    </source>
</evidence>
<keyword evidence="5" id="KW-0812">Transmembrane</keyword>
<evidence type="ECO:0000256" key="1">
    <source>
        <dbReference type="ARBA" id="ARBA00001971"/>
    </source>
</evidence>
<dbReference type="InterPro" id="IPR001128">
    <property type="entry name" value="Cyt_P450"/>
</dbReference>
<reference evidence="12" key="2">
    <citation type="submission" date="2023-02" db="EMBL/GenBank/DDBJ databases">
        <authorList>
            <consortium name="DOE Joint Genome Institute"/>
            <person name="Mondo S.J."/>
            <person name="Chang Y."/>
            <person name="Wang Y."/>
            <person name="Ahrendt S."/>
            <person name="Andreopoulos W."/>
            <person name="Barry K."/>
            <person name="Beard J."/>
            <person name="Benny G.L."/>
            <person name="Blankenship S."/>
            <person name="Bonito G."/>
            <person name="Cuomo C."/>
            <person name="Desiro A."/>
            <person name="Gervers K.A."/>
            <person name="Hundley H."/>
            <person name="Kuo A."/>
            <person name="LaButti K."/>
            <person name="Lang B.F."/>
            <person name="Lipzen A."/>
            <person name="O'Donnell K."/>
            <person name="Pangilinan J."/>
            <person name="Reynolds N."/>
            <person name="Sandor L."/>
            <person name="Smith M.W."/>
            <person name="Tsang A."/>
            <person name="Grigoriev I.V."/>
            <person name="Stajich J.E."/>
            <person name="Spatafora J.W."/>
        </authorList>
    </citation>
    <scope>NUCLEOTIDE SEQUENCE</scope>
    <source>
        <strain evidence="12">RSA 2281</strain>
    </source>
</reference>
<dbReference type="Proteomes" id="UP001209540">
    <property type="component" value="Unassembled WGS sequence"/>
</dbReference>
<comment type="similarity">
    <text evidence="3">Belongs to the cytochrome P450 family.</text>
</comment>
<organism evidence="12 13">
    <name type="scientific">Phascolomyces articulosus</name>
    <dbReference type="NCBI Taxonomy" id="60185"/>
    <lineage>
        <taxon>Eukaryota</taxon>
        <taxon>Fungi</taxon>
        <taxon>Fungi incertae sedis</taxon>
        <taxon>Mucoromycota</taxon>
        <taxon>Mucoromycotina</taxon>
        <taxon>Mucoromycetes</taxon>
        <taxon>Mucorales</taxon>
        <taxon>Lichtheimiaceae</taxon>
        <taxon>Phascolomyces</taxon>
    </lineage>
</organism>
<keyword evidence="9" id="KW-0560">Oxidoreductase</keyword>
<reference evidence="12" key="1">
    <citation type="journal article" date="2022" name="IScience">
        <title>Evolution of zygomycete secretomes and the origins of terrestrial fungal ecologies.</title>
        <authorList>
            <person name="Chang Y."/>
            <person name="Wang Y."/>
            <person name="Mondo S."/>
            <person name="Ahrendt S."/>
            <person name="Andreopoulos W."/>
            <person name="Barry K."/>
            <person name="Beard J."/>
            <person name="Benny G.L."/>
            <person name="Blankenship S."/>
            <person name="Bonito G."/>
            <person name="Cuomo C."/>
            <person name="Desiro A."/>
            <person name="Gervers K.A."/>
            <person name="Hundley H."/>
            <person name="Kuo A."/>
            <person name="LaButti K."/>
            <person name="Lang B.F."/>
            <person name="Lipzen A."/>
            <person name="O'Donnell K."/>
            <person name="Pangilinan J."/>
            <person name="Reynolds N."/>
            <person name="Sandor L."/>
            <person name="Smith M.E."/>
            <person name="Tsang A."/>
            <person name="Grigoriev I.V."/>
            <person name="Stajich J.E."/>
            <person name="Spatafora J.W."/>
        </authorList>
    </citation>
    <scope>NUCLEOTIDE SEQUENCE</scope>
    <source>
        <strain evidence="12">RSA 2281</strain>
    </source>
</reference>
<dbReference type="GO" id="GO:0020037">
    <property type="term" value="F:heme binding"/>
    <property type="evidence" value="ECO:0007669"/>
    <property type="project" value="InterPro"/>
</dbReference>
<evidence type="ECO:0000256" key="7">
    <source>
        <dbReference type="ARBA" id="ARBA00022989"/>
    </source>
</evidence>
<dbReference type="GO" id="GO:0016705">
    <property type="term" value="F:oxidoreductase activity, acting on paired donors, with incorporation or reduction of molecular oxygen"/>
    <property type="evidence" value="ECO:0007669"/>
    <property type="project" value="InterPro"/>
</dbReference>
<sequence>MDAVSTLWYQSTDILQSVSRTSLLQHYLPASSSTTIDKRRIVLSTLSVVFGSYVLWRTTVRQKRRPNSEVKAVSGGLPFLGHVLESSHDSLAFINRCKAEQGPAFRIRLLGQDLYVVTGRLIPEVYHNIRLYNFHEPHHEVLPIHWMQELCHGHKFKGEHIGPHDRQPAIYTLQHYFKANQVTIFSKRIQDGTKITLERYIHVSPNEKKVIPVSDIMPFMISQVMSFCLAGRKAGTSPEFVDALVSFTKKVCRAGVLHALFPEWLAVPIIKGFFSVEQELDLFMEMLVPEMEALLNENKDDIEEPTFISKVLFGFPKANGEMRTPEEAIYHYPGMALAAVVTVTPTVLFVLYELAYLSTSPFIEELRAELGQLEEWTPESIGRNKLLDSLMREILRYKVSAMASPHRVMADATLSNGQTIPGGSIVITAPYDSHTDSNTYGVEAAAMFLDKSLPLDQFDPYRFIYVGDDSKKSTSIGPDYLAFGLFSRACPGRFFALNMIKYIVAELVMKYNITPVSTGKRPKDSEYLGTLRLAPSDPLVFERRTN</sequence>
<accession>A0AAD5PAI8</accession>
<dbReference type="AlphaFoldDB" id="A0AAD5PAI8"/>
<dbReference type="Gene3D" id="1.10.630.10">
    <property type="entry name" value="Cytochrome P450"/>
    <property type="match status" value="1"/>
</dbReference>
<evidence type="ECO:0000256" key="2">
    <source>
        <dbReference type="ARBA" id="ARBA00004370"/>
    </source>
</evidence>
<dbReference type="InterPro" id="IPR002403">
    <property type="entry name" value="Cyt_P450_E_grp-IV"/>
</dbReference>